<gene>
    <name evidence="2" type="ORF">PCOR1329_LOCUS80816</name>
</gene>
<evidence type="ECO:0000313" key="3">
    <source>
        <dbReference type="Proteomes" id="UP001189429"/>
    </source>
</evidence>
<feature type="non-terminal residue" evidence="2">
    <location>
        <position position="132"/>
    </location>
</feature>
<proteinExistence type="predicted"/>
<organism evidence="2 3">
    <name type="scientific">Prorocentrum cordatum</name>
    <dbReference type="NCBI Taxonomy" id="2364126"/>
    <lineage>
        <taxon>Eukaryota</taxon>
        <taxon>Sar</taxon>
        <taxon>Alveolata</taxon>
        <taxon>Dinophyceae</taxon>
        <taxon>Prorocentrales</taxon>
        <taxon>Prorocentraceae</taxon>
        <taxon>Prorocentrum</taxon>
    </lineage>
</organism>
<reference evidence="2" key="1">
    <citation type="submission" date="2023-10" db="EMBL/GenBank/DDBJ databases">
        <authorList>
            <person name="Chen Y."/>
            <person name="Shah S."/>
            <person name="Dougan E. K."/>
            <person name="Thang M."/>
            <person name="Chan C."/>
        </authorList>
    </citation>
    <scope>NUCLEOTIDE SEQUENCE [LARGE SCALE GENOMIC DNA]</scope>
</reference>
<feature type="compositionally biased region" description="Basic and acidic residues" evidence="1">
    <location>
        <begin position="107"/>
        <end position="123"/>
    </location>
</feature>
<protein>
    <submittedName>
        <fullName evidence="2">Uncharacterized protein</fullName>
    </submittedName>
</protein>
<feature type="compositionally biased region" description="Low complexity" evidence="1">
    <location>
        <begin position="80"/>
        <end position="92"/>
    </location>
</feature>
<evidence type="ECO:0000256" key="1">
    <source>
        <dbReference type="SAM" id="MobiDB-lite"/>
    </source>
</evidence>
<dbReference type="EMBL" id="CAUYUJ010021490">
    <property type="protein sequence ID" value="CAK0904916.1"/>
    <property type="molecule type" value="Genomic_DNA"/>
</dbReference>
<evidence type="ECO:0000313" key="2">
    <source>
        <dbReference type="EMBL" id="CAK0904916.1"/>
    </source>
</evidence>
<feature type="region of interest" description="Disordered" evidence="1">
    <location>
        <begin position="20"/>
        <end position="132"/>
    </location>
</feature>
<comment type="caution">
    <text evidence="2">The sequence shown here is derived from an EMBL/GenBank/DDBJ whole genome shotgun (WGS) entry which is preliminary data.</text>
</comment>
<accession>A0ABN9Y2P9</accession>
<sequence>MNWLHWLRGGVMTAFASSRHLNSDTSIAEGETDKTMGVEEEEGEKEQEAREEEDEEKLRLALPTPLARSGQARETFGCLTSSFEPSNSSTPSRRPWDAPTVPPLLLLHDEGGRSEEGRGRGEWQDEEEEQQE</sequence>
<keyword evidence="3" id="KW-1185">Reference proteome</keyword>
<feature type="compositionally biased region" description="Acidic residues" evidence="1">
    <location>
        <begin position="38"/>
        <end position="55"/>
    </location>
</feature>
<name>A0ABN9Y2P9_9DINO</name>
<dbReference type="Proteomes" id="UP001189429">
    <property type="component" value="Unassembled WGS sequence"/>
</dbReference>